<gene>
    <name evidence="1" type="ORF">SD37_24665</name>
</gene>
<proteinExistence type="predicted"/>
<organism evidence="1 2">
    <name type="scientific">Amycolatopsis orientalis</name>
    <name type="common">Nocardia orientalis</name>
    <dbReference type="NCBI Taxonomy" id="31958"/>
    <lineage>
        <taxon>Bacteria</taxon>
        <taxon>Bacillati</taxon>
        <taxon>Actinomycetota</taxon>
        <taxon>Actinomycetes</taxon>
        <taxon>Pseudonocardiales</taxon>
        <taxon>Pseudonocardiaceae</taxon>
        <taxon>Amycolatopsis</taxon>
    </lineage>
</organism>
<accession>A0A193C272</accession>
<protein>
    <submittedName>
        <fullName evidence="1">Uncharacterized protein</fullName>
    </submittedName>
</protein>
<dbReference type="RefSeq" id="WP_044856657.1">
    <property type="nucleotide sequence ID" value="NZ_CP016174.1"/>
</dbReference>
<sequence>MKRSSVTVLSQGWDGPFYRVRTLSFEVAFLIGADEELDQVNNVDVEVRLPDGSRWSATVFTVAEVERLMARWAETGEHSGGKYFWCSDGLVVRDPGVDNFVRVLAAIHEEGQLTTILNRLDEAAGSSAGV</sequence>
<reference evidence="1 2" key="1">
    <citation type="journal article" date="2015" name="Genome Announc.">
        <title>Draft Genome Sequence of Norvancomycin-Producing Strain Amycolatopsis orientalis CPCC200066.</title>
        <authorList>
            <person name="Lei X."/>
            <person name="Yuan F."/>
            <person name="Shi Y."/>
            <person name="Li X."/>
            <person name="Wang L."/>
            <person name="Hong B."/>
        </authorList>
    </citation>
    <scope>NUCLEOTIDE SEQUENCE [LARGE SCALE GENOMIC DNA]</scope>
    <source>
        <strain evidence="1 2">B-37</strain>
    </source>
</reference>
<dbReference type="AlphaFoldDB" id="A0A193C272"/>
<dbReference type="Proteomes" id="UP000093695">
    <property type="component" value="Chromosome"/>
</dbReference>
<name>A0A193C272_AMYOR</name>
<evidence type="ECO:0000313" key="1">
    <source>
        <dbReference type="EMBL" id="ANN18503.1"/>
    </source>
</evidence>
<dbReference type="KEGG" id="aori:SD37_24665"/>
<keyword evidence="2" id="KW-1185">Reference proteome</keyword>
<evidence type="ECO:0000313" key="2">
    <source>
        <dbReference type="Proteomes" id="UP000093695"/>
    </source>
</evidence>
<dbReference type="EMBL" id="CP016174">
    <property type="protein sequence ID" value="ANN18503.1"/>
    <property type="molecule type" value="Genomic_DNA"/>
</dbReference>